<dbReference type="Proteomes" id="UP000019598">
    <property type="component" value="Unassembled WGS sequence"/>
</dbReference>
<evidence type="ECO:0000313" key="2">
    <source>
        <dbReference type="Proteomes" id="UP000019598"/>
    </source>
</evidence>
<proteinExistence type="predicted"/>
<reference evidence="1 2" key="1">
    <citation type="submission" date="2013-04" db="EMBL/GenBank/DDBJ databases">
        <title>The Genome Sequence of Paenibacillus barengoltzii G22.</title>
        <authorList>
            <consortium name="The Broad Institute Genomics Platform"/>
            <consortium name="The Broad Institute Genome Sequencing Center for Infectious Disease"/>
            <person name="Earl A."/>
            <person name="Xavier R."/>
            <person name="Elson C."/>
            <person name="Duck W."/>
            <person name="Walker B."/>
            <person name="Young S."/>
            <person name="Zeng Q."/>
            <person name="Gargeya S."/>
            <person name="Fitzgerald M."/>
            <person name="Haas B."/>
            <person name="Abouelleil A."/>
            <person name="Allen A.W."/>
            <person name="Alvarado L."/>
            <person name="Arachchi H.M."/>
            <person name="Berlin A.M."/>
            <person name="Chapman S.B."/>
            <person name="Gainer-Dewar J."/>
            <person name="Goldberg J."/>
            <person name="Griggs A."/>
            <person name="Gujja S."/>
            <person name="Hansen M."/>
            <person name="Howarth C."/>
            <person name="Imamovic A."/>
            <person name="Ireland A."/>
            <person name="Larimer J."/>
            <person name="McCowan C."/>
            <person name="Murphy C."/>
            <person name="Pearson M."/>
            <person name="Poon T.W."/>
            <person name="Priest M."/>
            <person name="Roberts A."/>
            <person name="Saif S."/>
            <person name="Shea T."/>
            <person name="Sisk P."/>
            <person name="Sykes S."/>
            <person name="Wortman J."/>
            <person name="Nusbaum C."/>
            <person name="Birren B."/>
        </authorList>
    </citation>
    <scope>NUCLEOTIDE SEQUENCE [LARGE SCALE GENOMIC DNA]</scope>
    <source>
        <strain evidence="1 2">G22</strain>
    </source>
</reference>
<dbReference type="PATRIC" id="fig|1235795.3.peg.433"/>
<dbReference type="STRING" id="1235795.C812_00460"/>
<comment type="caution">
    <text evidence="1">The sequence shown here is derived from an EMBL/GenBank/DDBJ whole genome shotgun (WGS) entry which is preliminary data.</text>
</comment>
<dbReference type="OrthoDB" id="9771846at2"/>
<dbReference type="HOGENOM" id="CLU_1179299_0_0_9"/>
<protein>
    <recommendedName>
        <fullName evidence="3">Rhamnosyl transferase</fullName>
    </recommendedName>
</protein>
<gene>
    <name evidence="1" type="ORF">C812_00460</name>
</gene>
<sequence>MIRRIVIDIRFNNMGFQKERLTQPWIEHRLALFRDLTMRSLLRQVNQNFLVLLKYDPLSHDALQKALKALDLKLPKHFRFVPVDQFDEAILEYIKGADELYIARTDSDDLLHRTYINRLHHYKHKPETWALINQHGYYWDKDNNVMAETFYASPQFYVLIYSADEFSKGKRYVVRDHGHVIKFPHEKLPGRNWVNIVHSTNSSPKKVPEPNRLHPKDIQRVLVDFM</sequence>
<evidence type="ECO:0000313" key="1">
    <source>
        <dbReference type="EMBL" id="EOS58541.1"/>
    </source>
</evidence>
<dbReference type="AlphaFoldDB" id="R9LJJ4"/>
<name>R9LJJ4_9BACL</name>
<dbReference type="EMBL" id="ASSZ01000008">
    <property type="protein sequence ID" value="EOS58541.1"/>
    <property type="molecule type" value="Genomic_DNA"/>
</dbReference>
<dbReference type="RefSeq" id="WP_016311063.1">
    <property type="nucleotide sequence ID" value="NZ_KE159652.1"/>
</dbReference>
<organism evidence="1 2">
    <name type="scientific">Paenibacillus barengoltzii G22</name>
    <dbReference type="NCBI Taxonomy" id="1235795"/>
    <lineage>
        <taxon>Bacteria</taxon>
        <taxon>Bacillati</taxon>
        <taxon>Bacillota</taxon>
        <taxon>Bacilli</taxon>
        <taxon>Bacillales</taxon>
        <taxon>Paenibacillaceae</taxon>
        <taxon>Paenibacillus</taxon>
    </lineage>
</organism>
<dbReference type="CDD" id="cd00761">
    <property type="entry name" value="Glyco_tranf_GTA_type"/>
    <property type="match status" value="1"/>
</dbReference>
<dbReference type="InterPro" id="IPR021466">
    <property type="entry name" value="Put_rhamnosyl_transferase"/>
</dbReference>
<evidence type="ECO:0008006" key="3">
    <source>
        <dbReference type="Google" id="ProtNLM"/>
    </source>
</evidence>
<dbReference type="Pfam" id="PF11316">
    <property type="entry name" value="Rhamno_transf"/>
    <property type="match status" value="1"/>
</dbReference>
<dbReference type="GeneID" id="43343539"/>
<accession>R9LJJ4</accession>